<evidence type="ECO:0008006" key="3">
    <source>
        <dbReference type="Google" id="ProtNLM"/>
    </source>
</evidence>
<dbReference type="STRING" id="1678841.TBC1_12816"/>
<dbReference type="InterPro" id="IPR011330">
    <property type="entry name" value="Glyco_hydro/deAcase_b/a-brl"/>
</dbReference>
<evidence type="ECO:0000313" key="2">
    <source>
        <dbReference type="Proteomes" id="UP000053091"/>
    </source>
</evidence>
<keyword evidence="2" id="KW-1185">Reference proteome</keyword>
<evidence type="ECO:0000313" key="1">
    <source>
        <dbReference type="EMBL" id="GAP45000.1"/>
    </source>
</evidence>
<proteinExistence type="predicted"/>
<name>A0A0S7C729_9BACT</name>
<reference evidence="1" key="1">
    <citation type="journal article" date="2015" name="Genome Announc.">
        <title>Draft Genome Sequence of Bacteroidales Strain TBC1, a Novel Isolate from a Methanogenic Wastewater Treatment System.</title>
        <authorList>
            <person name="Tourlousse D.M."/>
            <person name="Matsuura N."/>
            <person name="Sun L."/>
            <person name="Toyonaga M."/>
            <person name="Kuroda K."/>
            <person name="Ohashi A."/>
            <person name="Cruz R."/>
            <person name="Yamaguchi T."/>
            <person name="Sekiguchi Y."/>
        </authorList>
    </citation>
    <scope>NUCLEOTIDE SEQUENCE [LARGE SCALE GENOMIC DNA]</scope>
    <source>
        <strain evidence="1">TBC1</strain>
    </source>
</reference>
<sequence length="375" mass="43153">MFNLRNLRLMLSNLPGWRTNRHILVFESDDWGSIRMPSKETFNSLVNKGLPLSLGDSGPYNLYDTVANPEDLSGLFEVLSNVKDHYGNPCAFTAISVAANPDFERIKNGDFENYYYEPFTVTLRRYYGNNDSFELWKEGIRNKLFVPQFHGREHLNVSEWMRALKRGDRETHLAFEHGMWGFPNKPYNGSSVSYQAAFDFYDPEDLAVHDKIIADGLNLFESIFGYRAVFFVPPNGYLHDSLYKAASENGIRYLFASRFHSTPAGYGKINKSIHFIGQRNKLGQRFIIRNCFFEPCMKGKDWVNSCLNDIDMAFRWNKPAIISSHRVNYIGALDPGNRENGLSQLKQLLKEVVSRWPDVEFMTSAELGDLIQKSN</sequence>
<accession>A0A0S7C729</accession>
<dbReference type="AlphaFoldDB" id="A0A0S7C729"/>
<organism evidence="1">
    <name type="scientific">Lentimicrobium saccharophilum</name>
    <dbReference type="NCBI Taxonomy" id="1678841"/>
    <lineage>
        <taxon>Bacteria</taxon>
        <taxon>Pseudomonadati</taxon>
        <taxon>Bacteroidota</taxon>
        <taxon>Bacteroidia</taxon>
        <taxon>Bacteroidales</taxon>
        <taxon>Lentimicrobiaceae</taxon>
        <taxon>Lentimicrobium</taxon>
    </lineage>
</organism>
<gene>
    <name evidence="1" type="ORF">TBC1_12816</name>
</gene>
<dbReference type="PATRIC" id="fig|1678841.3.peg.3573"/>
<dbReference type="EMBL" id="DF968183">
    <property type="protein sequence ID" value="GAP45000.1"/>
    <property type="molecule type" value="Genomic_DNA"/>
</dbReference>
<dbReference type="Proteomes" id="UP000053091">
    <property type="component" value="Unassembled WGS sequence"/>
</dbReference>
<dbReference type="SUPFAM" id="SSF88713">
    <property type="entry name" value="Glycoside hydrolase/deacetylase"/>
    <property type="match status" value="1"/>
</dbReference>
<protein>
    <recommendedName>
        <fullName evidence="3">Polysaccharide (De)acetylase</fullName>
    </recommendedName>
</protein>
<dbReference type="Gene3D" id="3.20.20.370">
    <property type="entry name" value="Glycoside hydrolase/deacetylase"/>
    <property type="match status" value="1"/>
</dbReference>
<dbReference type="GO" id="GO:0005975">
    <property type="term" value="P:carbohydrate metabolic process"/>
    <property type="evidence" value="ECO:0007669"/>
    <property type="project" value="InterPro"/>
</dbReference>
<dbReference type="OrthoDB" id="2081174at2"/>